<dbReference type="InterPro" id="IPR006816">
    <property type="entry name" value="ELMO_dom"/>
</dbReference>
<dbReference type="EMBL" id="SOZI01000054">
    <property type="protein sequence ID" value="TNY20925.1"/>
    <property type="molecule type" value="Genomic_DNA"/>
</dbReference>
<sequence length="831" mass="89021">MASVQPAVSASAASAYGPSQAPTRFPSPPARPSAVLSSSSLPQTRTAPRANYFHYDQRSVKARIDPEVPLDEVLRQLCASPQLAVSEPPALFALREKESGVLVTADNMRELLARASTFQLVSSPMLEAVELIDKLSSSDPAVLKPATFALRTHVQERAFLDAFLARGGVDALAGAVRRSSGNTLAYALLSLQTVLELVEGGGWVGLDGGFGGRLVDIVATGPLVNIARPATAILRRLASQPILPPTYPSTSAAPRSSSHSGLVTVLEAVLAQSAFLRTVVERLTAGDVAVTDLSLALLDVLLRGSVNLGDLRLAETLEGLDAWRAVGKLLDGSKGADSSLLLSLQASHLASLRLTLETPVAEEHYPVFDALWIASGLEDTDESNRWRRLGFLSESPQYEFARPGLLGLKALRRFADDSQNEFSQTLQDQAVRPESRRCPVSTVSNTALLLLAEHFHLTAPAPSPTALSPYPFRFYELHALVVQCLVRLWTDAGATLADLDRIAALGRSQVAFVLGGSGGERTWFEVRRGFLTAEYRAVRERQMREMEVEDDLLSKGPVRTLRARLYHESYEFVRSQRIACLHDGAWFLCGPPAPSRSTPSPAAGPAAGRRPSGAGGRHDGRTWRFYRLAANRRALQWCEAREQREGKPAAEELTEKIDLASIKDVVPSGSTGGPQRPVRVSQLGGLARPGSTASAADGRPERGTTTSRRSFLSSSKDSSSHTGAAPALRHQPPSLSFALVGASGPLVELTAPSPAVYSEWLDGLSFVRDGAAGGATGSIATRETADYVQALTEIGVKVKMLDLSGEKVEVLAKEEVKGVPAHADFFYADSL</sequence>
<feature type="compositionally biased region" description="Low complexity" evidence="5">
    <location>
        <begin position="595"/>
        <end position="612"/>
    </location>
</feature>
<feature type="region of interest" description="Disordered" evidence="5">
    <location>
        <begin position="1"/>
        <end position="43"/>
    </location>
</feature>
<feature type="compositionally biased region" description="Low complexity" evidence="5">
    <location>
        <begin position="1"/>
        <end position="21"/>
    </location>
</feature>
<dbReference type="GO" id="GO:0007015">
    <property type="term" value="P:actin filament organization"/>
    <property type="evidence" value="ECO:0007669"/>
    <property type="project" value="TreeGrafter"/>
</dbReference>
<evidence type="ECO:0000256" key="4">
    <source>
        <dbReference type="ARBA" id="ARBA00024863"/>
    </source>
</evidence>
<dbReference type="Pfam" id="PF16457">
    <property type="entry name" value="PH_12"/>
    <property type="match status" value="1"/>
</dbReference>
<dbReference type="GO" id="GO:0017124">
    <property type="term" value="F:SH3 domain binding"/>
    <property type="evidence" value="ECO:0007669"/>
    <property type="project" value="UniProtKB-KW"/>
</dbReference>
<comment type="function">
    <text evidence="4">Involved in cytoskeletal rearrangements required for phagocytosis of apoptotic cells and cell motility. Acts in association with DOCK1 and CRK. Was initially proposed to be required in complex with DOCK1 to activate Rac Rho small GTPases. May enhance the guanine nucleotide exchange factor (GEF) activity of DOCK1.</text>
</comment>
<dbReference type="Gene3D" id="1.25.10.10">
    <property type="entry name" value="Leucine-rich Repeat Variant"/>
    <property type="match status" value="1"/>
</dbReference>
<keyword evidence="8" id="KW-1185">Reference proteome</keyword>
<keyword evidence="2" id="KW-0581">Phagocytosis</keyword>
<dbReference type="Pfam" id="PF04727">
    <property type="entry name" value="ELMO_CED12"/>
    <property type="match status" value="1"/>
</dbReference>
<proteinExistence type="predicted"/>
<evidence type="ECO:0000256" key="1">
    <source>
        <dbReference type="ARBA" id="ARBA00022703"/>
    </source>
</evidence>
<evidence type="ECO:0000313" key="7">
    <source>
        <dbReference type="EMBL" id="TNY20925.1"/>
    </source>
</evidence>
<dbReference type="OrthoDB" id="28413at2759"/>
<dbReference type="InterPro" id="IPR011993">
    <property type="entry name" value="PH-like_dom_sf"/>
</dbReference>
<dbReference type="PROSITE" id="PS51335">
    <property type="entry name" value="ELMO"/>
    <property type="match status" value="1"/>
</dbReference>
<dbReference type="Proteomes" id="UP000311382">
    <property type="component" value="Unassembled WGS sequence"/>
</dbReference>
<dbReference type="InterPro" id="IPR001849">
    <property type="entry name" value="PH_domain"/>
</dbReference>
<name>A0A5C5FWA6_9BASI</name>
<gene>
    <name evidence="7" type="ORF">DMC30DRAFT_376626</name>
</gene>
<dbReference type="InterPro" id="IPR011989">
    <property type="entry name" value="ARM-like"/>
</dbReference>
<dbReference type="InterPro" id="IPR050868">
    <property type="entry name" value="ELMO_domain-containing"/>
</dbReference>
<reference evidence="7 8" key="1">
    <citation type="submission" date="2019-03" db="EMBL/GenBank/DDBJ databases">
        <title>Rhodosporidium diobovatum UCD-FST 08-225 genome sequencing, assembly, and annotation.</title>
        <authorList>
            <person name="Fakankun I.U."/>
            <person name="Fristensky B."/>
            <person name="Levin D.B."/>
        </authorList>
    </citation>
    <scope>NUCLEOTIDE SEQUENCE [LARGE SCALE GENOMIC DNA]</scope>
    <source>
        <strain evidence="7 8">UCD-FST 08-225</strain>
    </source>
</reference>
<feature type="region of interest" description="Disordered" evidence="5">
    <location>
        <begin position="664"/>
        <end position="729"/>
    </location>
</feature>
<evidence type="ECO:0000256" key="2">
    <source>
        <dbReference type="ARBA" id="ARBA00022907"/>
    </source>
</evidence>
<dbReference type="AlphaFoldDB" id="A0A5C5FWA6"/>
<accession>A0A5C5FWA6</accession>
<organism evidence="7 8">
    <name type="scientific">Rhodotorula diobovata</name>
    <dbReference type="NCBI Taxonomy" id="5288"/>
    <lineage>
        <taxon>Eukaryota</taxon>
        <taxon>Fungi</taxon>
        <taxon>Dikarya</taxon>
        <taxon>Basidiomycota</taxon>
        <taxon>Pucciniomycotina</taxon>
        <taxon>Microbotryomycetes</taxon>
        <taxon>Sporidiobolales</taxon>
        <taxon>Sporidiobolaceae</taxon>
        <taxon>Rhodotorula</taxon>
    </lineage>
</organism>
<feature type="compositionally biased region" description="Low complexity" evidence="5">
    <location>
        <begin position="703"/>
        <end position="717"/>
    </location>
</feature>
<evidence type="ECO:0000256" key="3">
    <source>
        <dbReference type="ARBA" id="ARBA00023036"/>
    </source>
</evidence>
<dbReference type="Gene3D" id="2.30.29.30">
    <property type="entry name" value="Pleckstrin-homology domain (PH domain)/Phosphotyrosine-binding domain (PTB)"/>
    <property type="match status" value="1"/>
</dbReference>
<feature type="region of interest" description="Disordered" evidence="5">
    <location>
        <begin position="594"/>
        <end position="620"/>
    </location>
</feature>
<keyword evidence="1" id="KW-0053">Apoptosis</keyword>
<feature type="domain" description="ELMO" evidence="6">
    <location>
        <begin position="363"/>
        <end position="514"/>
    </location>
</feature>
<keyword evidence="3" id="KW-0729">SH3-binding</keyword>
<dbReference type="GO" id="GO:0048870">
    <property type="term" value="P:cell motility"/>
    <property type="evidence" value="ECO:0007669"/>
    <property type="project" value="TreeGrafter"/>
</dbReference>
<dbReference type="STRING" id="5288.A0A5C5FWA6"/>
<evidence type="ECO:0000256" key="5">
    <source>
        <dbReference type="SAM" id="MobiDB-lite"/>
    </source>
</evidence>
<dbReference type="PANTHER" id="PTHR12771">
    <property type="entry name" value="ENGULFMENT AND CELL MOTILITY"/>
    <property type="match status" value="1"/>
</dbReference>
<comment type="caution">
    <text evidence="7">The sequence shown here is derived from an EMBL/GenBank/DDBJ whole genome shotgun (WGS) entry which is preliminary data.</text>
</comment>
<dbReference type="GO" id="GO:0005886">
    <property type="term" value="C:plasma membrane"/>
    <property type="evidence" value="ECO:0007669"/>
    <property type="project" value="TreeGrafter"/>
</dbReference>
<evidence type="ECO:0000259" key="6">
    <source>
        <dbReference type="PROSITE" id="PS51335"/>
    </source>
</evidence>
<protein>
    <submittedName>
        <fullName evidence="7">ELMO/CED-12 family-domain-containing protein</fullName>
    </submittedName>
</protein>
<evidence type="ECO:0000313" key="8">
    <source>
        <dbReference type="Proteomes" id="UP000311382"/>
    </source>
</evidence>
<dbReference type="PANTHER" id="PTHR12771:SF56">
    <property type="entry name" value="CED-12"/>
    <property type="match status" value="1"/>
</dbReference>
<dbReference type="GO" id="GO:0006915">
    <property type="term" value="P:apoptotic process"/>
    <property type="evidence" value="ECO:0007669"/>
    <property type="project" value="UniProtKB-KW"/>
</dbReference>